<dbReference type="InterPro" id="IPR036667">
    <property type="entry name" value="PTS_IIB_sorbose-sp_sf"/>
</dbReference>
<comment type="caution">
    <text evidence="9">The sequence shown here is derived from an EMBL/GenBank/DDBJ whole genome shotgun (WGS) entry which is preliminary data.</text>
</comment>
<dbReference type="EMBL" id="NGJS01000001">
    <property type="protein sequence ID" value="RSU00611.1"/>
    <property type="molecule type" value="Genomic_DNA"/>
</dbReference>
<keyword evidence="5" id="KW-0808">Transferase</keyword>
<dbReference type="GO" id="GO:0009401">
    <property type="term" value="P:phosphoenolpyruvate-dependent sugar phosphotransferase system"/>
    <property type="evidence" value="ECO:0007669"/>
    <property type="project" value="UniProtKB-KW"/>
</dbReference>
<proteinExistence type="predicted"/>
<name>A0A430A2E5_9ENTE</name>
<evidence type="ECO:0000256" key="7">
    <source>
        <dbReference type="ARBA" id="ARBA00022777"/>
    </source>
</evidence>
<accession>A0A430A2E5</accession>
<evidence type="ECO:0000256" key="2">
    <source>
        <dbReference type="ARBA" id="ARBA00022448"/>
    </source>
</evidence>
<evidence type="ECO:0000256" key="5">
    <source>
        <dbReference type="ARBA" id="ARBA00022679"/>
    </source>
</evidence>
<keyword evidence="7" id="KW-0418">Kinase</keyword>
<dbReference type="AlphaFoldDB" id="A0A430A2E5"/>
<keyword evidence="2" id="KW-0813">Transport</keyword>
<evidence type="ECO:0000256" key="6">
    <source>
        <dbReference type="ARBA" id="ARBA00022683"/>
    </source>
</evidence>
<protein>
    <recommendedName>
        <fullName evidence="8">PTS EIIB type-4 domain-containing protein</fullName>
    </recommendedName>
</protein>
<dbReference type="GO" id="GO:0005737">
    <property type="term" value="C:cytoplasm"/>
    <property type="evidence" value="ECO:0007669"/>
    <property type="project" value="UniProtKB-SubCell"/>
</dbReference>
<keyword evidence="6" id="KW-0598">Phosphotransferase system</keyword>
<evidence type="ECO:0000313" key="10">
    <source>
        <dbReference type="Proteomes" id="UP000287857"/>
    </source>
</evidence>
<dbReference type="SUPFAM" id="SSF52728">
    <property type="entry name" value="PTS IIb component"/>
    <property type="match status" value="1"/>
</dbReference>
<evidence type="ECO:0000313" key="9">
    <source>
        <dbReference type="EMBL" id="RSU00611.1"/>
    </source>
</evidence>
<keyword evidence="4" id="KW-0762">Sugar transport</keyword>
<keyword evidence="3" id="KW-0963">Cytoplasm</keyword>
<dbReference type="Proteomes" id="UP000287857">
    <property type="component" value="Unassembled WGS sequence"/>
</dbReference>
<dbReference type="Gene3D" id="3.40.35.10">
    <property type="entry name" value="Phosphotransferase system, sorbose subfamily IIB component"/>
    <property type="match status" value="1"/>
</dbReference>
<evidence type="ECO:0000256" key="1">
    <source>
        <dbReference type="ARBA" id="ARBA00004496"/>
    </source>
</evidence>
<comment type="subcellular location">
    <subcellularLocation>
        <location evidence="1">Cytoplasm</location>
    </subcellularLocation>
</comment>
<keyword evidence="10" id="KW-1185">Reference proteome</keyword>
<evidence type="ECO:0000259" key="8">
    <source>
        <dbReference type="PROSITE" id="PS51101"/>
    </source>
</evidence>
<evidence type="ECO:0000256" key="4">
    <source>
        <dbReference type="ARBA" id="ARBA00022597"/>
    </source>
</evidence>
<organism evidence="9 10">
    <name type="scientific">Vagococcus vulneris</name>
    <dbReference type="NCBI Taxonomy" id="1977869"/>
    <lineage>
        <taxon>Bacteria</taxon>
        <taxon>Bacillati</taxon>
        <taxon>Bacillota</taxon>
        <taxon>Bacilli</taxon>
        <taxon>Lactobacillales</taxon>
        <taxon>Enterococcaceae</taxon>
        <taxon>Vagococcus</taxon>
    </lineage>
</organism>
<dbReference type="PROSITE" id="PS51101">
    <property type="entry name" value="PTS_EIIB_TYPE_4"/>
    <property type="match status" value="1"/>
</dbReference>
<reference evidence="9 10" key="1">
    <citation type="submission" date="2017-05" db="EMBL/GenBank/DDBJ databases">
        <title>Vagococcus spp. assemblies.</title>
        <authorList>
            <person name="Gulvik C.A."/>
        </authorList>
    </citation>
    <scope>NUCLEOTIDE SEQUENCE [LARGE SCALE GENOMIC DNA]</scope>
    <source>
        <strain evidence="9 10">SS1995</strain>
    </source>
</reference>
<feature type="domain" description="PTS EIIB type-4" evidence="8">
    <location>
        <begin position="8"/>
        <end position="171"/>
    </location>
</feature>
<dbReference type="Pfam" id="PF03830">
    <property type="entry name" value="PTSIIB_sorb"/>
    <property type="match status" value="1"/>
</dbReference>
<evidence type="ECO:0000256" key="3">
    <source>
        <dbReference type="ARBA" id="ARBA00022490"/>
    </source>
</evidence>
<gene>
    <name evidence="9" type="ORF">CBF37_00955</name>
</gene>
<dbReference type="OrthoDB" id="9788818at2"/>
<dbReference type="InterPro" id="IPR004720">
    <property type="entry name" value="PTS_IIB_sorbose-sp"/>
</dbReference>
<dbReference type="GO" id="GO:0016301">
    <property type="term" value="F:kinase activity"/>
    <property type="evidence" value="ECO:0007669"/>
    <property type="project" value="UniProtKB-KW"/>
</dbReference>
<sequence>MKNKMRRRIFMISMIRLDERLIHGQVAVVWSRYLGVDRIVVANDEILNNETQIMALKMSVPAGIKAFFVSVDKAIALLNNPKSNDLKILVVIDNPKDALKIAEKVQNIPLINLGNYGRMNNPEGKEKRQLNKTIFVSEQDEQVLRQLIDTGVKVNIQPVPTDQDISLNEVL</sequence>
<dbReference type="GO" id="GO:0008982">
    <property type="term" value="F:protein-N(PI)-phosphohistidine-sugar phosphotransferase activity"/>
    <property type="evidence" value="ECO:0007669"/>
    <property type="project" value="InterPro"/>
</dbReference>